<accession>A0A811V411</accession>
<dbReference type="AlphaFoldDB" id="A0A811V411"/>
<evidence type="ECO:0000313" key="1">
    <source>
        <dbReference type="EMBL" id="CAD7004233.1"/>
    </source>
</evidence>
<proteinExistence type="predicted"/>
<name>A0A811V411_CERCA</name>
<comment type="caution">
    <text evidence="1">The sequence shown here is derived from an EMBL/GenBank/DDBJ whole genome shotgun (WGS) entry which is preliminary data.</text>
</comment>
<gene>
    <name evidence="1" type="ORF">CCAP1982_LOCUS12652</name>
</gene>
<evidence type="ECO:0000313" key="2">
    <source>
        <dbReference type="Proteomes" id="UP000606786"/>
    </source>
</evidence>
<keyword evidence="2" id="KW-1185">Reference proteome</keyword>
<organism evidence="1 2">
    <name type="scientific">Ceratitis capitata</name>
    <name type="common">Mediterranean fruit fly</name>
    <name type="synonym">Tephritis capitata</name>
    <dbReference type="NCBI Taxonomy" id="7213"/>
    <lineage>
        <taxon>Eukaryota</taxon>
        <taxon>Metazoa</taxon>
        <taxon>Ecdysozoa</taxon>
        <taxon>Arthropoda</taxon>
        <taxon>Hexapoda</taxon>
        <taxon>Insecta</taxon>
        <taxon>Pterygota</taxon>
        <taxon>Neoptera</taxon>
        <taxon>Endopterygota</taxon>
        <taxon>Diptera</taxon>
        <taxon>Brachycera</taxon>
        <taxon>Muscomorpha</taxon>
        <taxon>Tephritoidea</taxon>
        <taxon>Tephritidae</taxon>
        <taxon>Ceratitis</taxon>
        <taxon>Ceratitis</taxon>
    </lineage>
</organism>
<dbReference type="Proteomes" id="UP000606786">
    <property type="component" value="Unassembled WGS sequence"/>
</dbReference>
<reference evidence="1" key="1">
    <citation type="submission" date="2020-11" db="EMBL/GenBank/DDBJ databases">
        <authorList>
            <person name="Whitehead M."/>
        </authorList>
    </citation>
    <scope>NUCLEOTIDE SEQUENCE</scope>
    <source>
        <strain evidence="1">EGII</strain>
    </source>
</reference>
<feature type="non-terminal residue" evidence="1">
    <location>
        <position position="107"/>
    </location>
</feature>
<protein>
    <submittedName>
        <fullName evidence="1">(Mediterranean fruit fly) hypothetical protein</fullName>
    </submittedName>
</protein>
<sequence length="107" mass="12436">MLGKLKTKTTTITNNSNNIKSYSFLPQKQATTATNCRGLIYGKHGMMVLRSARVTARIIWKVNGFIQIQQWRTKVYRRLASPFWEFDFDWKSNQSGNTALRLFTKSQ</sequence>
<dbReference type="EMBL" id="CAJHJT010000034">
    <property type="protein sequence ID" value="CAD7004233.1"/>
    <property type="molecule type" value="Genomic_DNA"/>
</dbReference>